<feature type="region of interest" description="Disordered" evidence="1">
    <location>
        <begin position="1"/>
        <end position="33"/>
    </location>
</feature>
<dbReference type="Proteomes" id="UP000789508">
    <property type="component" value="Unassembled WGS sequence"/>
</dbReference>
<comment type="caution">
    <text evidence="2">The sequence shown here is derived from an EMBL/GenBank/DDBJ whole genome shotgun (WGS) entry which is preliminary data.</text>
</comment>
<dbReference type="AlphaFoldDB" id="A0A9N9CX79"/>
<dbReference type="EMBL" id="CAJVPS010005472">
    <property type="protein sequence ID" value="CAG8615278.1"/>
    <property type="molecule type" value="Genomic_DNA"/>
</dbReference>
<evidence type="ECO:0000313" key="3">
    <source>
        <dbReference type="Proteomes" id="UP000789508"/>
    </source>
</evidence>
<proteinExistence type="predicted"/>
<reference evidence="2" key="1">
    <citation type="submission" date="2021-06" db="EMBL/GenBank/DDBJ databases">
        <authorList>
            <person name="Kallberg Y."/>
            <person name="Tangrot J."/>
            <person name="Rosling A."/>
        </authorList>
    </citation>
    <scope>NUCLEOTIDE SEQUENCE</scope>
    <source>
        <strain evidence="2">FL130A</strain>
    </source>
</reference>
<protein>
    <submittedName>
        <fullName evidence="2">14678_t:CDS:1</fullName>
    </submittedName>
</protein>
<keyword evidence="3" id="KW-1185">Reference proteome</keyword>
<organism evidence="2 3">
    <name type="scientific">Ambispora leptoticha</name>
    <dbReference type="NCBI Taxonomy" id="144679"/>
    <lineage>
        <taxon>Eukaryota</taxon>
        <taxon>Fungi</taxon>
        <taxon>Fungi incertae sedis</taxon>
        <taxon>Mucoromycota</taxon>
        <taxon>Glomeromycotina</taxon>
        <taxon>Glomeromycetes</taxon>
        <taxon>Archaeosporales</taxon>
        <taxon>Ambisporaceae</taxon>
        <taxon>Ambispora</taxon>
    </lineage>
</organism>
<name>A0A9N9CX79_9GLOM</name>
<feature type="non-terminal residue" evidence="2">
    <location>
        <position position="53"/>
    </location>
</feature>
<accession>A0A9N9CX79</accession>
<evidence type="ECO:0000313" key="2">
    <source>
        <dbReference type="EMBL" id="CAG8615278.1"/>
    </source>
</evidence>
<sequence>DDFAHSYDRSTGERHHEERIREKKREGSKKDNHALAKEVIAGLVAAEAEKLKD</sequence>
<gene>
    <name evidence="2" type="ORF">ALEPTO_LOCUS8729</name>
</gene>
<evidence type="ECO:0000256" key="1">
    <source>
        <dbReference type="SAM" id="MobiDB-lite"/>
    </source>
</evidence>